<protein>
    <submittedName>
        <fullName evidence="8">Sodium-independent sulfate anion transporter</fullName>
    </submittedName>
</protein>
<keyword evidence="2 6" id="KW-0812">Transmembrane</keyword>
<dbReference type="Pfam" id="PF00916">
    <property type="entry name" value="Sulfate_transp"/>
    <property type="match status" value="1"/>
</dbReference>
<evidence type="ECO:0000256" key="6">
    <source>
        <dbReference type="SAM" id="Phobius"/>
    </source>
</evidence>
<dbReference type="GO" id="GO:0016020">
    <property type="term" value="C:membrane"/>
    <property type="evidence" value="ECO:0007669"/>
    <property type="project" value="UniProtKB-SubCell"/>
</dbReference>
<feature type="transmembrane region" description="Helical" evidence="6">
    <location>
        <begin position="430"/>
        <end position="451"/>
    </location>
</feature>
<dbReference type="FunCoup" id="A0A2J7RSI6">
    <property type="interactions" value="47"/>
</dbReference>
<evidence type="ECO:0000256" key="3">
    <source>
        <dbReference type="ARBA" id="ARBA00022989"/>
    </source>
</evidence>
<dbReference type="OrthoDB" id="288203at2759"/>
<feature type="domain" description="SLC26A/SulP transporter" evidence="7">
    <location>
        <begin position="72"/>
        <end position="464"/>
    </location>
</feature>
<evidence type="ECO:0000259" key="7">
    <source>
        <dbReference type="Pfam" id="PF00916"/>
    </source>
</evidence>
<dbReference type="AlphaFoldDB" id="A0A2J7RSI6"/>
<dbReference type="InterPro" id="IPR001902">
    <property type="entry name" value="SLC26A/SulP_fam"/>
</dbReference>
<sequence>MEPTKEQPHVTRDPDLSGRGTFQNQEKSFPAKAADTVTSCIQTEVAEMCTKEFLHRRFPITTWLPQYNFSAFIQDMLAGLTVALTLIPQSMAYAEVAGLQPQYGLYSSFMSCFVYILLGSCKDITIGPTAIMGIMTNPFVVQNDNPDFAVLLCFLMGCVIVLVGLLRLGFLVEFISFPVTAGFISAASITIGSSQLKSLLGIKGSGNDFLDSWENLFKNIQDTRPGDVTLGVCTIILLLIGRKMKDFTGGRRSSSAVRRFLGNTIWIISISRNSIVVIISMILAYVLQTKGYEPFKLTGEVADGLPPFGPPPFSTVSHNETLNFEDMARIYGTSLLSVPFISILETIAIAKSFSKGKAVDASQEMFALGLSNILGSFVRSFPTAGSFSRTAVNNASGVKTPLGGLMTGVMVLMALGLLTSTFAYIPKATLAGVIISAVVFMVEYEMIPLLWRTKKADLIPMLVTFVACLGLGLDYGMLIGIGVNLVFILYSSARPKVQVRNLTIETQEVLLLTPQQGIVFPAAEYIRDTVFRYCLATESNVIVVVDGANVHHIDSTVAKNMTLLVEDLNIRKQKIVFWNWKHSAEVVCRGIDAEISKYFSHEDNLECLLQEMNTENDCNGTVDSTNGTHNTSLNTEPNV</sequence>
<feature type="transmembrane region" description="Helical" evidence="6">
    <location>
        <begin position="402"/>
        <end position="423"/>
    </location>
</feature>
<dbReference type="Proteomes" id="UP000235965">
    <property type="component" value="Unassembled WGS sequence"/>
</dbReference>
<evidence type="ECO:0000256" key="4">
    <source>
        <dbReference type="ARBA" id="ARBA00023136"/>
    </source>
</evidence>
<dbReference type="STRING" id="105785.A0A2J7RSI6"/>
<feature type="transmembrane region" description="Helical" evidence="6">
    <location>
        <begin position="330"/>
        <end position="353"/>
    </location>
</feature>
<feature type="transmembrane region" description="Helical" evidence="6">
    <location>
        <begin position="148"/>
        <end position="166"/>
    </location>
</feature>
<keyword evidence="3 6" id="KW-1133">Transmembrane helix</keyword>
<feature type="region of interest" description="Disordered" evidence="5">
    <location>
        <begin position="619"/>
        <end position="639"/>
    </location>
</feature>
<organism evidence="8 9">
    <name type="scientific">Cryptotermes secundus</name>
    <dbReference type="NCBI Taxonomy" id="105785"/>
    <lineage>
        <taxon>Eukaryota</taxon>
        <taxon>Metazoa</taxon>
        <taxon>Ecdysozoa</taxon>
        <taxon>Arthropoda</taxon>
        <taxon>Hexapoda</taxon>
        <taxon>Insecta</taxon>
        <taxon>Pterygota</taxon>
        <taxon>Neoptera</taxon>
        <taxon>Polyneoptera</taxon>
        <taxon>Dictyoptera</taxon>
        <taxon>Blattodea</taxon>
        <taxon>Blattoidea</taxon>
        <taxon>Termitoidae</taxon>
        <taxon>Kalotermitidae</taxon>
        <taxon>Cryptotermitinae</taxon>
        <taxon>Cryptotermes</taxon>
    </lineage>
</organism>
<gene>
    <name evidence="8" type="ORF">B7P43_G07767</name>
</gene>
<dbReference type="GO" id="GO:0055085">
    <property type="term" value="P:transmembrane transport"/>
    <property type="evidence" value="ECO:0007669"/>
    <property type="project" value="InterPro"/>
</dbReference>
<dbReference type="InterPro" id="IPR011547">
    <property type="entry name" value="SLC26A/SulP_dom"/>
</dbReference>
<evidence type="ECO:0000313" key="8">
    <source>
        <dbReference type="EMBL" id="PNF43806.1"/>
    </source>
</evidence>
<comment type="subcellular location">
    <subcellularLocation>
        <location evidence="1">Membrane</location>
        <topology evidence="1">Multi-pass membrane protein</topology>
    </subcellularLocation>
</comment>
<name>A0A2J7RSI6_9NEOP</name>
<feature type="region of interest" description="Disordered" evidence="5">
    <location>
        <begin position="1"/>
        <end position="30"/>
    </location>
</feature>
<dbReference type="SUPFAM" id="SSF52091">
    <property type="entry name" value="SpoIIaa-like"/>
    <property type="match status" value="1"/>
</dbReference>
<dbReference type="InterPro" id="IPR036513">
    <property type="entry name" value="STAS_dom_sf"/>
</dbReference>
<dbReference type="PANTHER" id="PTHR11814">
    <property type="entry name" value="SULFATE TRANSPORTER"/>
    <property type="match status" value="1"/>
</dbReference>
<evidence type="ECO:0000256" key="1">
    <source>
        <dbReference type="ARBA" id="ARBA00004141"/>
    </source>
</evidence>
<reference evidence="8 9" key="1">
    <citation type="submission" date="2017-12" db="EMBL/GenBank/DDBJ databases">
        <title>Hemimetabolous genomes reveal molecular basis of termite eusociality.</title>
        <authorList>
            <person name="Harrison M.C."/>
            <person name="Jongepier E."/>
            <person name="Robertson H.M."/>
            <person name="Arning N."/>
            <person name="Bitard-Feildel T."/>
            <person name="Chao H."/>
            <person name="Childers C.P."/>
            <person name="Dinh H."/>
            <person name="Doddapaneni H."/>
            <person name="Dugan S."/>
            <person name="Gowin J."/>
            <person name="Greiner C."/>
            <person name="Han Y."/>
            <person name="Hu H."/>
            <person name="Hughes D.S.T."/>
            <person name="Huylmans A.-K."/>
            <person name="Kemena C."/>
            <person name="Kremer L.P.M."/>
            <person name="Lee S.L."/>
            <person name="Lopez-Ezquerra A."/>
            <person name="Mallet L."/>
            <person name="Monroy-Kuhn J.M."/>
            <person name="Moser A."/>
            <person name="Murali S.C."/>
            <person name="Muzny D.M."/>
            <person name="Otani S."/>
            <person name="Piulachs M.-D."/>
            <person name="Poelchau M."/>
            <person name="Qu J."/>
            <person name="Schaub F."/>
            <person name="Wada-Katsumata A."/>
            <person name="Worley K.C."/>
            <person name="Xie Q."/>
            <person name="Ylla G."/>
            <person name="Poulsen M."/>
            <person name="Gibbs R.A."/>
            <person name="Schal C."/>
            <person name="Richards S."/>
            <person name="Belles X."/>
            <person name="Korb J."/>
            <person name="Bornberg-Bauer E."/>
        </authorList>
    </citation>
    <scope>NUCLEOTIDE SEQUENCE [LARGE SCALE GENOMIC DNA]</scope>
    <source>
        <tissue evidence="8">Whole body</tissue>
    </source>
</reference>
<feature type="transmembrane region" description="Helical" evidence="6">
    <location>
        <begin position="265"/>
        <end position="287"/>
    </location>
</feature>
<evidence type="ECO:0000256" key="5">
    <source>
        <dbReference type="SAM" id="MobiDB-lite"/>
    </source>
</evidence>
<dbReference type="EMBL" id="NEVH01000254">
    <property type="protein sequence ID" value="PNF43806.1"/>
    <property type="molecule type" value="Genomic_DNA"/>
</dbReference>
<feature type="transmembrane region" description="Helical" evidence="6">
    <location>
        <begin position="463"/>
        <end position="490"/>
    </location>
</feature>
<feature type="compositionally biased region" description="Basic and acidic residues" evidence="5">
    <location>
        <begin position="1"/>
        <end position="16"/>
    </location>
</feature>
<evidence type="ECO:0000313" key="9">
    <source>
        <dbReference type="Proteomes" id="UP000235965"/>
    </source>
</evidence>
<keyword evidence="4 6" id="KW-0472">Membrane</keyword>
<feature type="transmembrane region" description="Helical" evidence="6">
    <location>
        <begin position="112"/>
        <end position="136"/>
    </location>
</feature>
<dbReference type="CDD" id="cd07042">
    <property type="entry name" value="STAS_SulP_like_sulfate_transporter"/>
    <property type="match status" value="1"/>
</dbReference>
<comment type="caution">
    <text evidence="8">The sequence shown here is derived from an EMBL/GenBank/DDBJ whole genome shotgun (WGS) entry which is preliminary data.</text>
</comment>
<evidence type="ECO:0000256" key="2">
    <source>
        <dbReference type="ARBA" id="ARBA00022692"/>
    </source>
</evidence>
<dbReference type="InParanoid" id="A0A2J7RSI6"/>
<accession>A0A2J7RSI6</accession>
<proteinExistence type="predicted"/>
<dbReference type="Gene3D" id="3.30.750.24">
    <property type="entry name" value="STAS domain"/>
    <property type="match status" value="1"/>
</dbReference>
<feature type="transmembrane region" description="Helical" evidence="6">
    <location>
        <begin position="171"/>
        <end position="191"/>
    </location>
</feature>
<keyword evidence="9" id="KW-1185">Reference proteome</keyword>